<feature type="transmembrane region" description="Helical" evidence="1">
    <location>
        <begin position="6"/>
        <end position="27"/>
    </location>
</feature>
<evidence type="ECO:0000256" key="1">
    <source>
        <dbReference type="SAM" id="Phobius"/>
    </source>
</evidence>
<evidence type="ECO:0000313" key="3">
    <source>
        <dbReference type="Proteomes" id="UP000271098"/>
    </source>
</evidence>
<evidence type="ECO:0000313" key="4">
    <source>
        <dbReference type="WBParaSite" id="GPUH_0001359301-mRNA-1"/>
    </source>
</evidence>
<keyword evidence="1" id="KW-1133">Transmembrane helix</keyword>
<dbReference type="EMBL" id="UYRT01080355">
    <property type="protein sequence ID" value="VDN22587.1"/>
    <property type="molecule type" value="Genomic_DNA"/>
</dbReference>
<keyword evidence="3" id="KW-1185">Reference proteome</keyword>
<organism evidence="4">
    <name type="scientific">Gongylonema pulchrum</name>
    <dbReference type="NCBI Taxonomy" id="637853"/>
    <lineage>
        <taxon>Eukaryota</taxon>
        <taxon>Metazoa</taxon>
        <taxon>Ecdysozoa</taxon>
        <taxon>Nematoda</taxon>
        <taxon>Chromadorea</taxon>
        <taxon>Rhabditida</taxon>
        <taxon>Spirurina</taxon>
        <taxon>Spiruromorpha</taxon>
        <taxon>Spiruroidea</taxon>
        <taxon>Gongylonematidae</taxon>
        <taxon>Gongylonema</taxon>
    </lineage>
</organism>
<proteinExistence type="predicted"/>
<protein>
    <submittedName>
        <fullName evidence="4">Tetratricopeptide repeat (TPR)-like superfamily protein</fullName>
    </submittedName>
</protein>
<dbReference type="AlphaFoldDB" id="A0A183DXY7"/>
<keyword evidence="1" id="KW-0472">Membrane</keyword>
<evidence type="ECO:0000313" key="2">
    <source>
        <dbReference type="EMBL" id="VDN22587.1"/>
    </source>
</evidence>
<accession>A0A183DXY7</accession>
<dbReference type="WBParaSite" id="GPUH_0001359301-mRNA-1">
    <property type="protein sequence ID" value="GPUH_0001359301-mRNA-1"/>
    <property type="gene ID" value="GPUH_0001359301"/>
</dbReference>
<dbReference type="PROSITE" id="PS51257">
    <property type="entry name" value="PROKAR_LIPOPROTEIN"/>
    <property type="match status" value="1"/>
</dbReference>
<name>A0A183DXY7_9BILA</name>
<reference evidence="4" key="1">
    <citation type="submission" date="2016-06" db="UniProtKB">
        <authorList>
            <consortium name="WormBaseParasite"/>
        </authorList>
    </citation>
    <scope>IDENTIFICATION</scope>
</reference>
<sequence length="119" mass="13194">MVRDSGLAPAQCLFIYSCSGLSAVLVYTSRTLLLIKKPSGFPNAAYIVRRRVRGGVDAGEPREASAEAKVQAAAEIYYDKQNTKTCQSKVREMVLVLAAMKAHRKLGIEFWSCPITLRW</sequence>
<keyword evidence="1" id="KW-0812">Transmembrane</keyword>
<dbReference type="Proteomes" id="UP000271098">
    <property type="component" value="Unassembled WGS sequence"/>
</dbReference>
<gene>
    <name evidence="2" type="ORF">GPUH_LOCUS13581</name>
</gene>
<reference evidence="2 3" key="2">
    <citation type="submission" date="2018-11" db="EMBL/GenBank/DDBJ databases">
        <authorList>
            <consortium name="Pathogen Informatics"/>
        </authorList>
    </citation>
    <scope>NUCLEOTIDE SEQUENCE [LARGE SCALE GENOMIC DNA]</scope>
</reference>